<evidence type="ECO:0000313" key="2">
    <source>
        <dbReference type="EMBL" id="RZC60003.1"/>
    </source>
</evidence>
<dbReference type="EMBL" id="CM010719">
    <property type="protein sequence ID" value="RZC60003.1"/>
    <property type="molecule type" value="Genomic_DNA"/>
</dbReference>
<evidence type="ECO:0000313" key="3">
    <source>
        <dbReference type="Proteomes" id="UP000316621"/>
    </source>
</evidence>
<dbReference type="Gramene" id="RZC60003">
    <property type="protein sequence ID" value="RZC60003"/>
    <property type="gene ID" value="C5167_021760"/>
</dbReference>
<organism evidence="2 3">
    <name type="scientific">Papaver somniferum</name>
    <name type="common">Opium poppy</name>
    <dbReference type="NCBI Taxonomy" id="3469"/>
    <lineage>
        <taxon>Eukaryota</taxon>
        <taxon>Viridiplantae</taxon>
        <taxon>Streptophyta</taxon>
        <taxon>Embryophyta</taxon>
        <taxon>Tracheophyta</taxon>
        <taxon>Spermatophyta</taxon>
        <taxon>Magnoliopsida</taxon>
        <taxon>Ranunculales</taxon>
        <taxon>Papaveraceae</taxon>
        <taxon>Papaveroideae</taxon>
        <taxon>Papaver</taxon>
    </lineage>
</organism>
<dbReference type="InterPro" id="IPR043472">
    <property type="entry name" value="Macro_dom-like"/>
</dbReference>
<dbReference type="OMA" id="SRILHEC"/>
<reference evidence="2 3" key="1">
    <citation type="journal article" date="2018" name="Science">
        <title>The opium poppy genome and morphinan production.</title>
        <authorList>
            <person name="Guo L."/>
            <person name="Winzer T."/>
            <person name="Yang X."/>
            <person name="Li Y."/>
            <person name="Ning Z."/>
            <person name="He Z."/>
            <person name="Teodor R."/>
            <person name="Lu Y."/>
            <person name="Bowser T.A."/>
            <person name="Graham I.A."/>
            <person name="Ye K."/>
        </authorList>
    </citation>
    <scope>NUCLEOTIDE SEQUENCE [LARGE SCALE GENOMIC DNA]</scope>
    <source>
        <strain evidence="3">cv. HN1</strain>
        <tissue evidence="2">Leaves</tissue>
    </source>
</reference>
<protein>
    <recommendedName>
        <fullName evidence="1">Macro domain-containing protein</fullName>
    </recommendedName>
</protein>
<dbReference type="Pfam" id="PF01661">
    <property type="entry name" value="Macro"/>
    <property type="match status" value="3"/>
</dbReference>
<dbReference type="InterPro" id="IPR002589">
    <property type="entry name" value="Macro_dom"/>
</dbReference>
<dbReference type="PANTHER" id="PTHR11106">
    <property type="entry name" value="GANGLIOSIDE INDUCED DIFFERENTIATION ASSOCIATED PROTEIN 2-RELATED"/>
    <property type="match status" value="1"/>
</dbReference>
<sequence>MVSPPFVFLTSAKSSLYHEIQVDACWVKKGGAFTGKVRLAIHRAAGPELRAACIPLQRFVLEFVAQKEKPELLRRAFKLPVSHVIYTIGPIYDIDNHPGVTLRNAYRNCIKLAKESNIDYIAFPAISCGVYGYPYEEAATITISTVMESDGDFKELNFPAPLLLISLYLRLMASKGGVGKHDYTNMVFKISSTSSLKIQRGDTTMWSVDGTSDAIVNTANEKMLGGGGLDGVIHAAAGPELREACYTVREVRLGIRCPKGEARITPAFQFPVSHVIHTVGPFYDNENQPDVTLRNAYRNCLKLAKESNIDYIAFPAISCGTYHYPLEEAATISGHIFTTTIVFRALTMALDGGGGGGNRGDGVKDFKLSMSSSLKIQRGDITMWSVNGTSDAIVNAANEKMLGGGGVDGAIHRAAGPELGAACYTVPEVRPGIRCPKGEAKITPAFQLPVFHVIHVVGPVYHVDNHPEVTLRNAYRNCLKLAKENKIEYIAFPALSCGAYGYPYDEAAAIAISTVMESHGDFKEVHFVLFEDDVYDAWLEKANALL</sequence>
<dbReference type="Proteomes" id="UP000316621">
    <property type="component" value="Chromosome 5"/>
</dbReference>
<gene>
    <name evidence="2" type="ORF">C5167_021760</name>
</gene>
<dbReference type="Gene3D" id="3.40.220.10">
    <property type="entry name" value="Leucine Aminopeptidase, subunit E, domain 1"/>
    <property type="match status" value="3"/>
</dbReference>
<feature type="domain" description="Macro" evidence="1">
    <location>
        <begin position="361"/>
        <end position="546"/>
    </location>
</feature>
<dbReference type="SMART" id="SM00506">
    <property type="entry name" value="A1pp"/>
    <property type="match status" value="3"/>
</dbReference>
<keyword evidence="3" id="KW-1185">Reference proteome</keyword>
<feature type="domain" description="Macro" evidence="1">
    <location>
        <begin position="183"/>
        <end position="351"/>
    </location>
</feature>
<dbReference type="CDD" id="cd02908">
    <property type="entry name" value="Macro_OAADPr_deacetylase"/>
    <property type="match status" value="1"/>
</dbReference>
<dbReference type="AlphaFoldDB" id="A0A4Y7JFZ3"/>
<evidence type="ECO:0000259" key="1">
    <source>
        <dbReference type="PROSITE" id="PS51154"/>
    </source>
</evidence>
<name>A0A4Y7JFZ3_PAPSO</name>
<proteinExistence type="predicted"/>
<feature type="domain" description="Macro" evidence="1">
    <location>
        <begin position="1"/>
        <end position="169"/>
    </location>
</feature>
<dbReference type="PANTHER" id="PTHR11106:SF27">
    <property type="entry name" value="MACRO DOMAIN-CONTAINING PROTEIN"/>
    <property type="match status" value="1"/>
</dbReference>
<dbReference type="PROSITE" id="PS51154">
    <property type="entry name" value="MACRO"/>
    <property type="match status" value="3"/>
</dbReference>
<accession>A0A4Y7JFZ3</accession>
<dbReference type="SUPFAM" id="SSF52949">
    <property type="entry name" value="Macro domain-like"/>
    <property type="match status" value="3"/>
</dbReference>